<proteinExistence type="predicted"/>
<gene>
    <name evidence="1" type="ORF">CHARACLAT_021715</name>
</gene>
<evidence type="ECO:0000313" key="1">
    <source>
        <dbReference type="EMBL" id="MED6291264.1"/>
    </source>
</evidence>
<reference evidence="1 2" key="1">
    <citation type="submission" date="2021-06" db="EMBL/GenBank/DDBJ databases">
        <authorList>
            <person name="Palmer J.M."/>
        </authorList>
    </citation>
    <scope>NUCLEOTIDE SEQUENCE [LARGE SCALE GENOMIC DNA]</scope>
    <source>
        <strain evidence="1 2">CL_MEX2019</strain>
        <tissue evidence="1">Muscle</tissue>
    </source>
</reference>
<dbReference type="EMBL" id="JAHUTJ010067719">
    <property type="protein sequence ID" value="MED6291264.1"/>
    <property type="molecule type" value="Genomic_DNA"/>
</dbReference>
<name>A0ABU7EYC1_9TELE</name>
<accession>A0ABU7EYC1</accession>
<keyword evidence="2" id="KW-1185">Reference proteome</keyword>
<dbReference type="Proteomes" id="UP001352852">
    <property type="component" value="Unassembled WGS sequence"/>
</dbReference>
<sequence length="83" mass="9967">MAKSSFTKQANFLSRRAPNMTEMELREEFKKLTSDARHAQATSILKIRPIILPKFYGYKRNFHRWKKDWENLQKQGIQLAQLR</sequence>
<protein>
    <submittedName>
        <fullName evidence="1">Uncharacterized protein</fullName>
    </submittedName>
</protein>
<evidence type="ECO:0000313" key="2">
    <source>
        <dbReference type="Proteomes" id="UP001352852"/>
    </source>
</evidence>
<comment type="caution">
    <text evidence="1">The sequence shown here is derived from an EMBL/GenBank/DDBJ whole genome shotgun (WGS) entry which is preliminary data.</text>
</comment>
<organism evidence="1 2">
    <name type="scientific">Characodon lateralis</name>
    <dbReference type="NCBI Taxonomy" id="208331"/>
    <lineage>
        <taxon>Eukaryota</taxon>
        <taxon>Metazoa</taxon>
        <taxon>Chordata</taxon>
        <taxon>Craniata</taxon>
        <taxon>Vertebrata</taxon>
        <taxon>Euteleostomi</taxon>
        <taxon>Actinopterygii</taxon>
        <taxon>Neopterygii</taxon>
        <taxon>Teleostei</taxon>
        <taxon>Neoteleostei</taxon>
        <taxon>Acanthomorphata</taxon>
        <taxon>Ovalentaria</taxon>
        <taxon>Atherinomorphae</taxon>
        <taxon>Cyprinodontiformes</taxon>
        <taxon>Goodeidae</taxon>
        <taxon>Characodon</taxon>
    </lineage>
</organism>